<dbReference type="RefSeq" id="WP_345864511.1">
    <property type="nucleotide sequence ID" value="NZ_JBDIMF010000003.1"/>
</dbReference>
<feature type="signal peptide" evidence="2">
    <location>
        <begin position="1"/>
        <end position="21"/>
    </location>
</feature>
<dbReference type="EMBL" id="JBDIMF010000003">
    <property type="protein sequence ID" value="MEN2786715.1"/>
    <property type="molecule type" value="Genomic_DNA"/>
</dbReference>
<reference evidence="4 5" key="1">
    <citation type="submission" date="2024-05" db="EMBL/GenBank/DDBJ databases">
        <authorList>
            <person name="Liu Q."/>
            <person name="Xin Y.-H."/>
        </authorList>
    </citation>
    <scope>NUCLEOTIDE SEQUENCE [LARGE SCALE GENOMIC DNA]</scope>
    <source>
        <strain evidence="4 5">CGMCC 1.15349</strain>
    </source>
</reference>
<feature type="domain" description="Serine aminopeptidase S33" evidence="3">
    <location>
        <begin position="64"/>
        <end position="178"/>
    </location>
</feature>
<dbReference type="Gene3D" id="3.40.50.1820">
    <property type="entry name" value="alpha/beta hydrolase"/>
    <property type="match status" value="1"/>
</dbReference>
<comment type="caution">
    <text evidence="4">The sequence shown here is derived from an EMBL/GenBank/DDBJ whole genome shotgun (WGS) entry which is preliminary data.</text>
</comment>
<protein>
    <submittedName>
        <fullName evidence="4">Alpha/beta fold hydrolase</fullName>
    </submittedName>
</protein>
<name>A0ABU9XTQ8_9SPHN</name>
<evidence type="ECO:0000313" key="4">
    <source>
        <dbReference type="EMBL" id="MEN2786715.1"/>
    </source>
</evidence>
<organism evidence="4 5">
    <name type="scientific">Sphingomonas qilianensis</name>
    <dbReference type="NCBI Taxonomy" id="1736690"/>
    <lineage>
        <taxon>Bacteria</taxon>
        <taxon>Pseudomonadati</taxon>
        <taxon>Pseudomonadota</taxon>
        <taxon>Alphaproteobacteria</taxon>
        <taxon>Sphingomonadales</taxon>
        <taxon>Sphingomonadaceae</taxon>
        <taxon>Sphingomonas</taxon>
    </lineage>
</organism>
<gene>
    <name evidence="4" type="ORF">ABC969_09820</name>
</gene>
<keyword evidence="5" id="KW-1185">Reference proteome</keyword>
<evidence type="ECO:0000313" key="5">
    <source>
        <dbReference type="Proteomes" id="UP001404104"/>
    </source>
</evidence>
<dbReference type="SUPFAM" id="SSF53474">
    <property type="entry name" value="alpha/beta-Hydrolases"/>
    <property type="match status" value="1"/>
</dbReference>
<dbReference type="Pfam" id="PF12146">
    <property type="entry name" value="Hydrolase_4"/>
    <property type="match status" value="1"/>
</dbReference>
<keyword evidence="1 4" id="KW-0378">Hydrolase</keyword>
<feature type="chain" id="PRO_5046946410" evidence="2">
    <location>
        <begin position="22"/>
        <end position="283"/>
    </location>
</feature>
<dbReference type="PANTHER" id="PTHR22946">
    <property type="entry name" value="DIENELACTONE HYDROLASE DOMAIN-CONTAINING PROTEIN-RELATED"/>
    <property type="match status" value="1"/>
</dbReference>
<dbReference type="Proteomes" id="UP001404104">
    <property type="component" value="Unassembled WGS sequence"/>
</dbReference>
<evidence type="ECO:0000256" key="1">
    <source>
        <dbReference type="ARBA" id="ARBA00022801"/>
    </source>
</evidence>
<sequence>MRILPLLAALLAMPAVLPAQQVPPALYTDPAPDKAHPAGMTVLHVPSGGVTINGIAYRPGGAGPHPVVIIAHGLPGNEKNLDLAQALRRAGWIAVTFNYRGSWGSAGTFRFAHNPEDAAAVVAWVRRNAASIGADPSRIALIGHSMGGWVAAKTIARDPGLLGAALISAPDLGAVGAQPRAAVQALMADNRETLAATADEMADEVIAHAARFALTPDAPALAKARLLVLTSDDGLAPGMDALVGAIRRAGGLQVKTRHVATDHGWSDHRIALQAAIMDWLATL</sequence>
<proteinExistence type="predicted"/>
<dbReference type="GO" id="GO:0016787">
    <property type="term" value="F:hydrolase activity"/>
    <property type="evidence" value="ECO:0007669"/>
    <property type="project" value="UniProtKB-KW"/>
</dbReference>
<dbReference type="InterPro" id="IPR050261">
    <property type="entry name" value="FrsA_esterase"/>
</dbReference>
<evidence type="ECO:0000256" key="2">
    <source>
        <dbReference type="SAM" id="SignalP"/>
    </source>
</evidence>
<dbReference type="InterPro" id="IPR029058">
    <property type="entry name" value="AB_hydrolase_fold"/>
</dbReference>
<keyword evidence="2" id="KW-0732">Signal</keyword>
<dbReference type="InterPro" id="IPR022742">
    <property type="entry name" value="Hydrolase_4"/>
</dbReference>
<evidence type="ECO:0000259" key="3">
    <source>
        <dbReference type="Pfam" id="PF12146"/>
    </source>
</evidence>
<dbReference type="PANTHER" id="PTHR22946:SF9">
    <property type="entry name" value="POLYKETIDE TRANSFERASE AF380"/>
    <property type="match status" value="1"/>
</dbReference>
<accession>A0ABU9XTQ8</accession>